<proteinExistence type="predicted"/>
<keyword evidence="4" id="KW-0496">Mitochondrion</keyword>
<evidence type="ECO:0000256" key="5">
    <source>
        <dbReference type="ARBA" id="ARBA00023136"/>
    </source>
</evidence>
<comment type="caution">
    <text evidence="7">The sequence shown here is derived from an EMBL/GenBank/DDBJ whole genome shotgun (WGS) entry which is preliminary data.</text>
</comment>
<dbReference type="AlphaFoldDB" id="A0AAW1D796"/>
<feature type="transmembrane region" description="Helical" evidence="6">
    <location>
        <begin position="42"/>
        <end position="64"/>
    </location>
</feature>
<dbReference type="Proteomes" id="UP001461498">
    <property type="component" value="Unassembled WGS sequence"/>
</dbReference>
<dbReference type="EMBL" id="JAPXFL010000006">
    <property type="protein sequence ID" value="KAK9505874.1"/>
    <property type="molecule type" value="Genomic_DNA"/>
</dbReference>
<dbReference type="GO" id="GO:0032981">
    <property type="term" value="P:mitochondrial respiratory chain complex I assembly"/>
    <property type="evidence" value="ECO:0007669"/>
    <property type="project" value="TreeGrafter"/>
</dbReference>
<dbReference type="Pfam" id="PF07114">
    <property type="entry name" value="TMEM126"/>
    <property type="match status" value="1"/>
</dbReference>
<keyword evidence="5 6" id="KW-0472">Membrane</keyword>
<keyword evidence="2 6" id="KW-0812">Transmembrane</keyword>
<evidence type="ECO:0000256" key="1">
    <source>
        <dbReference type="ARBA" id="ARBA00004225"/>
    </source>
</evidence>
<gene>
    <name evidence="7" type="ORF">O3M35_009846</name>
</gene>
<evidence type="ECO:0000256" key="6">
    <source>
        <dbReference type="SAM" id="Phobius"/>
    </source>
</evidence>
<comment type="subcellular location">
    <subcellularLocation>
        <location evidence="1">Mitochondrion membrane</location>
        <topology evidence="1">Multi-pass membrane protein</topology>
    </subcellularLocation>
</comment>
<dbReference type="PANTHER" id="PTHR16296:SF2">
    <property type="entry name" value="TRANSMEMBRANE PROTEIN 126A"/>
    <property type="match status" value="1"/>
</dbReference>
<evidence type="ECO:0000313" key="8">
    <source>
        <dbReference type="Proteomes" id="UP001461498"/>
    </source>
</evidence>
<organism evidence="7 8">
    <name type="scientific">Rhynocoris fuscipes</name>
    <dbReference type="NCBI Taxonomy" id="488301"/>
    <lineage>
        <taxon>Eukaryota</taxon>
        <taxon>Metazoa</taxon>
        <taxon>Ecdysozoa</taxon>
        <taxon>Arthropoda</taxon>
        <taxon>Hexapoda</taxon>
        <taxon>Insecta</taxon>
        <taxon>Pterygota</taxon>
        <taxon>Neoptera</taxon>
        <taxon>Paraneoptera</taxon>
        <taxon>Hemiptera</taxon>
        <taxon>Heteroptera</taxon>
        <taxon>Panheteroptera</taxon>
        <taxon>Cimicomorpha</taxon>
        <taxon>Reduviidae</taxon>
        <taxon>Harpactorinae</taxon>
        <taxon>Harpactorini</taxon>
        <taxon>Rhynocoris</taxon>
    </lineage>
</organism>
<accession>A0AAW1D796</accession>
<protein>
    <recommendedName>
        <fullName evidence="9">Transmembrane protein 126A</fullName>
    </recommendedName>
</protein>
<evidence type="ECO:0000256" key="4">
    <source>
        <dbReference type="ARBA" id="ARBA00023128"/>
    </source>
</evidence>
<sequence length="220" mass="24332">MSVLIQKGKAPEGAVRISREEAIKLQWKLVLDWKPASDVWPFRYGVASLAIGSAISGIMIASHFRRKLKLKDIGRIAMYLPNVVIPSLALPILHQKLVSEPILIQADCPVCIQLRSIVLQNAIGLVYPLILTPLSGYLLASTFATTRLPLLSYTNLGSLINVYRGIIEPFTTRLMALSIFHTVLAIAITESEAKSLFKIQKILYDKLDVDSEPLPISQNS</sequence>
<keyword evidence="8" id="KW-1185">Reference proteome</keyword>
<name>A0AAW1D796_9HEMI</name>
<evidence type="ECO:0008006" key="9">
    <source>
        <dbReference type="Google" id="ProtNLM"/>
    </source>
</evidence>
<dbReference type="GO" id="GO:0031966">
    <property type="term" value="C:mitochondrial membrane"/>
    <property type="evidence" value="ECO:0007669"/>
    <property type="project" value="UniProtKB-SubCell"/>
</dbReference>
<evidence type="ECO:0000313" key="7">
    <source>
        <dbReference type="EMBL" id="KAK9505874.1"/>
    </source>
</evidence>
<dbReference type="InterPro" id="IPR009801">
    <property type="entry name" value="TMEM126"/>
</dbReference>
<dbReference type="PANTHER" id="PTHR16296">
    <property type="entry name" value="UNCHARACTERIZED HYPOTHALAMUS PROTEIN HT007"/>
    <property type="match status" value="1"/>
</dbReference>
<keyword evidence="3 6" id="KW-1133">Transmembrane helix</keyword>
<feature type="transmembrane region" description="Helical" evidence="6">
    <location>
        <begin position="122"/>
        <end position="140"/>
    </location>
</feature>
<evidence type="ECO:0000256" key="2">
    <source>
        <dbReference type="ARBA" id="ARBA00022692"/>
    </source>
</evidence>
<reference evidence="7 8" key="1">
    <citation type="submission" date="2022-12" db="EMBL/GenBank/DDBJ databases">
        <title>Chromosome-level genome assembly of true bugs.</title>
        <authorList>
            <person name="Ma L."/>
            <person name="Li H."/>
        </authorList>
    </citation>
    <scope>NUCLEOTIDE SEQUENCE [LARGE SCALE GENOMIC DNA]</scope>
    <source>
        <strain evidence="7">Lab_2022b</strain>
    </source>
</reference>
<evidence type="ECO:0000256" key="3">
    <source>
        <dbReference type="ARBA" id="ARBA00022989"/>
    </source>
</evidence>